<dbReference type="Proteomes" id="UP000758611">
    <property type="component" value="Unassembled WGS sequence"/>
</dbReference>
<name>A0A930DZ65_9FIRM</name>
<keyword evidence="2" id="KW-0812">Transmembrane</keyword>
<gene>
    <name evidence="3" type="ORF">HXM94_00185</name>
</gene>
<sequence>MGYRKLKRIIAIGFIFGLILMTLFLAALIQPNVNNYETIFYQAIGALVIGLMALIFYFLKTLFKKSFMSKNKKLEAKNDRVEKDTNSLKTKEDIKHSKTKTSQTNHSEIKKEEVNPELIKEEEIKYGYASEYDY</sequence>
<feature type="region of interest" description="Disordered" evidence="1">
    <location>
        <begin position="75"/>
        <end position="115"/>
    </location>
</feature>
<feature type="compositionally biased region" description="Basic and acidic residues" evidence="1">
    <location>
        <begin position="75"/>
        <end position="96"/>
    </location>
</feature>
<evidence type="ECO:0000256" key="2">
    <source>
        <dbReference type="SAM" id="Phobius"/>
    </source>
</evidence>
<reference evidence="3" key="1">
    <citation type="submission" date="2020-04" db="EMBL/GenBank/DDBJ databases">
        <title>Deep metagenomics examines the oral microbiome during advanced dental caries in children, revealing novel taxa and co-occurrences with host molecules.</title>
        <authorList>
            <person name="Baker J.L."/>
            <person name="Morton J.T."/>
            <person name="Dinis M."/>
            <person name="Alvarez R."/>
            <person name="Tran N.C."/>
            <person name="Knight R."/>
            <person name="Edlund A."/>
        </authorList>
    </citation>
    <scope>NUCLEOTIDE SEQUENCE</scope>
    <source>
        <strain evidence="3">JCVI_23_bin.11</strain>
    </source>
</reference>
<comment type="caution">
    <text evidence="3">The sequence shown here is derived from an EMBL/GenBank/DDBJ whole genome shotgun (WGS) entry which is preliminary data.</text>
</comment>
<evidence type="ECO:0000313" key="3">
    <source>
        <dbReference type="EMBL" id="MBF1306205.1"/>
    </source>
</evidence>
<evidence type="ECO:0000313" key="4">
    <source>
        <dbReference type="Proteomes" id="UP000758611"/>
    </source>
</evidence>
<accession>A0A930DZ65</accession>
<organism evidence="3 4">
    <name type="scientific">Parvimonas micra</name>
    <dbReference type="NCBI Taxonomy" id="33033"/>
    <lineage>
        <taxon>Bacteria</taxon>
        <taxon>Bacillati</taxon>
        <taxon>Bacillota</taxon>
        <taxon>Tissierellia</taxon>
        <taxon>Tissierellales</taxon>
        <taxon>Peptoniphilaceae</taxon>
        <taxon>Parvimonas</taxon>
    </lineage>
</organism>
<evidence type="ECO:0000256" key="1">
    <source>
        <dbReference type="SAM" id="MobiDB-lite"/>
    </source>
</evidence>
<dbReference type="AlphaFoldDB" id="A0A930DZ65"/>
<proteinExistence type="predicted"/>
<dbReference type="EMBL" id="JABZRE010000001">
    <property type="protein sequence ID" value="MBF1306205.1"/>
    <property type="molecule type" value="Genomic_DNA"/>
</dbReference>
<keyword evidence="2" id="KW-1133">Transmembrane helix</keyword>
<feature type="transmembrane region" description="Helical" evidence="2">
    <location>
        <begin position="9"/>
        <end position="29"/>
    </location>
</feature>
<dbReference type="RefSeq" id="WP_278476612.1">
    <property type="nucleotide sequence ID" value="NZ_JABZRE010000001.1"/>
</dbReference>
<protein>
    <submittedName>
        <fullName evidence="3">VUT family protein</fullName>
    </submittedName>
</protein>
<keyword evidence="2" id="KW-0472">Membrane</keyword>
<feature type="transmembrane region" description="Helical" evidence="2">
    <location>
        <begin position="41"/>
        <end position="63"/>
    </location>
</feature>